<dbReference type="EMBL" id="DVHB01000062">
    <property type="protein sequence ID" value="HIR39464.1"/>
    <property type="molecule type" value="Genomic_DNA"/>
</dbReference>
<dbReference type="Proteomes" id="UP000824179">
    <property type="component" value="Unassembled WGS sequence"/>
</dbReference>
<dbReference type="InterPro" id="IPR041489">
    <property type="entry name" value="PDZ_6"/>
</dbReference>
<dbReference type="SUPFAM" id="SSF50494">
    <property type="entry name" value="Trypsin-like serine proteases"/>
    <property type="match status" value="1"/>
</dbReference>
<dbReference type="InterPro" id="IPR001478">
    <property type="entry name" value="PDZ"/>
</dbReference>
<feature type="domain" description="Peptidase S55" evidence="2">
    <location>
        <begin position="70"/>
        <end position="293"/>
    </location>
</feature>
<evidence type="ECO:0000259" key="1">
    <source>
        <dbReference type="PROSITE" id="PS50106"/>
    </source>
</evidence>
<sequence>MLNTTTVEVVGMCDVMTDSGLVSPARDGGLKTGDVIKSINGKEVTSSEHVTRLLSGNLMRAEITVEREGSEIKLTITPVKDITSGQMRVGVLVRDSLSGVGTITYINKTDNSFASLGHPVTNSSGKITDINGGELYSCVIYDVKRGVRGTPGELKGAFQNGKTIGSAELNCECGVYGKLDDGYDFSNLTRIEAGDIDDVTLGNAVIYSTVSSNKRESYDISIVKVDKTNKDNRNFVIKIDDKNLLEKTGGIVQGMSGSPIVQNGKLIGAITHVFINDPTRGFGISIGNMLESY</sequence>
<reference evidence="3" key="1">
    <citation type="submission" date="2020-10" db="EMBL/GenBank/DDBJ databases">
        <authorList>
            <person name="Gilroy R."/>
        </authorList>
    </citation>
    <scope>NUCLEOTIDE SEQUENCE</scope>
    <source>
        <strain evidence="3">ChiW25-3613</strain>
    </source>
</reference>
<name>A0A9D1DBM9_9FIRM</name>
<comment type="caution">
    <text evidence="3">The sequence shown here is derived from an EMBL/GenBank/DDBJ whole genome shotgun (WGS) entry which is preliminary data.</text>
</comment>
<organism evidence="3 4">
    <name type="scientific">Candidatus Coproplasma stercoripullorum</name>
    <dbReference type="NCBI Taxonomy" id="2840751"/>
    <lineage>
        <taxon>Bacteria</taxon>
        <taxon>Bacillati</taxon>
        <taxon>Bacillota</taxon>
        <taxon>Clostridia</taxon>
        <taxon>Eubacteriales</taxon>
        <taxon>Candidatus Coproplasma</taxon>
    </lineage>
</organism>
<dbReference type="Pfam" id="PF05580">
    <property type="entry name" value="Peptidase_S55"/>
    <property type="match status" value="1"/>
</dbReference>
<evidence type="ECO:0000259" key="2">
    <source>
        <dbReference type="PROSITE" id="PS51494"/>
    </source>
</evidence>
<protein>
    <submittedName>
        <fullName evidence="3">SpoIVB peptidase</fullName>
    </submittedName>
</protein>
<evidence type="ECO:0000313" key="4">
    <source>
        <dbReference type="Proteomes" id="UP000824179"/>
    </source>
</evidence>
<feature type="domain" description="PDZ" evidence="1">
    <location>
        <begin position="25"/>
        <end position="80"/>
    </location>
</feature>
<dbReference type="Pfam" id="PF17820">
    <property type="entry name" value="PDZ_6"/>
    <property type="match status" value="1"/>
</dbReference>
<accession>A0A9D1DBM9</accession>
<gene>
    <name evidence="3" type="ORF">IAB90_03680</name>
</gene>
<dbReference type="InterPro" id="IPR008763">
    <property type="entry name" value="Peptidase_S55"/>
</dbReference>
<dbReference type="PROSITE" id="PS51494">
    <property type="entry name" value="SPOIVB"/>
    <property type="match status" value="1"/>
</dbReference>
<dbReference type="AlphaFoldDB" id="A0A9D1DBM9"/>
<dbReference type="Gene3D" id="2.30.42.10">
    <property type="match status" value="1"/>
</dbReference>
<proteinExistence type="predicted"/>
<dbReference type="SUPFAM" id="SSF50156">
    <property type="entry name" value="PDZ domain-like"/>
    <property type="match status" value="1"/>
</dbReference>
<dbReference type="PROSITE" id="PS50106">
    <property type="entry name" value="PDZ"/>
    <property type="match status" value="1"/>
</dbReference>
<evidence type="ECO:0000313" key="3">
    <source>
        <dbReference type="EMBL" id="HIR39464.1"/>
    </source>
</evidence>
<dbReference type="InterPro" id="IPR009003">
    <property type="entry name" value="Peptidase_S1_PA"/>
</dbReference>
<reference evidence="3" key="2">
    <citation type="journal article" date="2021" name="PeerJ">
        <title>Extensive microbial diversity within the chicken gut microbiome revealed by metagenomics and culture.</title>
        <authorList>
            <person name="Gilroy R."/>
            <person name="Ravi A."/>
            <person name="Getino M."/>
            <person name="Pursley I."/>
            <person name="Horton D.L."/>
            <person name="Alikhan N.F."/>
            <person name="Baker D."/>
            <person name="Gharbi K."/>
            <person name="Hall N."/>
            <person name="Watson M."/>
            <person name="Adriaenssens E.M."/>
            <person name="Foster-Nyarko E."/>
            <person name="Jarju S."/>
            <person name="Secka A."/>
            <person name="Antonio M."/>
            <person name="Oren A."/>
            <person name="Chaudhuri R.R."/>
            <person name="La Ragione R."/>
            <person name="Hildebrand F."/>
            <person name="Pallen M.J."/>
        </authorList>
    </citation>
    <scope>NUCLEOTIDE SEQUENCE</scope>
    <source>
        <strain evidence="3">ChiW25-3613</strain>
    </source>
</reference>
<dbReference type="InterPro" id="IPR036034">
    <property type="entry name" value="PDZ_sf"/>
</dbReference>